<proteinExistence type="predicted"/>
<dbReference type="Proteomes" id="UP000179344">
    <property type="component" value="Unassembled WGS sequence"/>
</dbReference>
<dbReference type="InterPro" id="IPR036868">
    <property type="entry name" value="TusA-like_sf"/>
</dbReference>
<comment type="caution">
    <text evidence="2">The sequence shown here is derived from an EMBL/GenBank/DDBJ whole genome shotgun (WGS) entry which is preliminary data.</text>
</comment>
<protein>
    <recommendedName>
        <fullName evidence="1">DUF2249 domain-containing protein</fullName>
    </recommendedName>
</protein>
<dbReference type="SUPFAM" id="SSF64307">
    <property type="entry name" value="SirA-like"/>
    <property type="match status" value="1"/>
</dbReference>
<evidence type="ECO:0000313" key="2">
    <source>
        <dbReference type="EMBL" id="OGI44413.1"/>
    </source>
</evidence>
<evidence type="ECO:0000259" key="1">
    <source>
        <dbReference type="Pfam" id="PF10006"/>
    </source>
</evidence>
<sequence>MTRERLLDVGALPPPEPLERILAALDTLAAGQYLRVRHSREPYPLYAILDEHGFDHLTRRGRDTPFEILIWRRGDDAAHAEIQRQ</sequence>
<evidence type="ECO:0000313" key="3">
    <source>
        <dbReference type="Proteomes" id="UP000179344"/>
    </source>
</evidence>
<reference evidence="2 3" key="1">
    <citation type="journal article" date="2016" name="Nat. Commun.">
        <title>Thousands of microbial genomes shed light on interconnected biogeochemical processes in an aquifer system.</title>
        <authorList>
            <person name="Anantharaman K."/>
            <person name="Brown C.T."/>
            <person name="Hug L.A."/>
            <person name="Sharon I."/>
            <person name="Castelle C.J."/>
            <person name="Probst A.J."/>
            <person name="Thomas B.C."/>
            <person name="Singh A."/>
            <person name="Wilkins M.J."/>
            <person name="Karaoz U."/>
            <person name="Brodie E.L."/>
            <person name="Williams K.H."/>
            <person name="Hubbard S.S."/>
            <person name="Banfield J.F."/>
        </authorList>
    </citation>
    <scope>NUCLEOTIDE SEQUENCE [LARGE SCALE GENOMIC DNA]</scope>
</reference>
<organism evidence="2 3">
    <name type="scientific">Candidatus Muproteobacteria bacterium RBG_16_65_31</name>
    <dbReference type="NCBI Taxonomy" id="1817759"/>
    <lineage>
        <taxon>Bacteria</taxon>
        <taxon>Pseudomonadati</taxon>
        <taxon>Pseudomonadota</taxon>
        <taxon>Candidatus Muproteobacteria</taxon>
    </lineage>
</organism>
<dbReference type="EMBL" id="MFST01000049">
    <property type="protein sequence ID" value="OGI44413.1"/>
    <property type="molecule type" value="Genomic_DNA"/>
</dbReference>
<dbReference type="Pfam" id="PF10006">
    <property type="entry name" value="DUF2249"/>
    <property type="match status" value="1"/>
</dbReference>
<dbReference type="InterPro" id="IPR018720">
    <property type="entry name" value="DUF2249"/>
</dbReference>
<dbReference type="AlphaFoldDB" id="A0A1F6TH04"/>
<accession>A0A1F6TH04</accession>
<feature type="domain" description="DUF2249" evidence="1">
    <location>
        <begin position="7"/>
        <end position="72"/>
    </location>
</feature>
<name>A0A1F6TH04_9PROT</name>
<gene>
    <name evidence="2" type="ORF">A2V92_06015</name>
</gene>